<keyword evidence="6 7" id="KW-0472">Membrane</keyword>
<dbReference type="EMBL" id="VDMD01000080">
    <property type="protein sequence ID" value="TRM56084.1"/>
    <property type="molecule type" value="Genomic_DNA"/>
</dbReference>
<evidence type="ECO:0000256" key="4">
    <source>
        <dbReference type="ARBA" id="ARBA00022989"/>
    </source>
</evidence>
<accession>A0A550BU79</accession>
<gene>
    <name evidence="9" type="ORF">BD626DRAFT_576101</name>
</gene>
<evidence type="ECO:0000313" key="9">
    <source>
        <dbReference type="EMBL" id="TRM56084.1"/>
    </source>
</evidence>
<evidence type="ECO:0000256" key="3">
    <source>
        <dbReference type="ARBA" id="ARBA00022692"/>
    </source>
</evidence>
<feature type="domain" description="Ferric oxidoreductase" evidence="8">
    <location>
        <begin position="122"/>
        <end position="229"/>
    </location>
</feature>
<dbReference type="InterPro" id="IPR051410">
    <property type="entry name" value="Ferric/Cupric_Reductase"/>
</dbReference>
<keyword evidence="4 7" id="KW-1133">Transmembrane helix</keyword>
<evidence type="ECO:0000256" key="1">
    <source>
        <dbReference type="ARBA" id="ARBA00004141"/>
    </source>
</evidence>
<keyword evidence="3 7" id="KW-0812">Transmembrane</keyword>
<evidence type="ECO:0000313" key="10">
    <source>
        <dbReference type="Proteomes" id="UP000320762"/>
    </source>
</evidence>
<evidence type="ECO:0000256" key="2">
    <source>
        <dbReference type="ARBA" id="ARBA00022448"/>
    </source>
</evidence>
<protein>
    <recommendedName>
        <fullName evidence="8">Ferric oxidoreductase domain-containing protein</fullName>
    </recommendedName>
</protein>
<comment type="caution">
    <text evidence="9">The sequence shown here is derived from an EMBL/GenBank/DDBJ whole genome shotgun (WGS) entry which is preliminary data.</text>
</comment>
<evidence type="ECO:0000259" key="8">
    <source>
        <dbReference type="Pfam" id="PF01794"/>
    </source>
</evidence>
<feature type="transmembrane region" description="Helical" evidence="7">
    <location>
        <begin position="216"/>
        <end position="234"/>
    </location>
</feature>
<proteinExistence type="predicted"/>
<keyword evidence="5" id="KW-0406">Ion transport</keyword>
<dbReference type="Proteomes" id="UP000320762">
    <property type="component" value="Unassembled WGS sequence"/>
</dbReference>
<dbReference type="GO" id="GO:0000293">
    <property type="term" value="F:ferric-chelate reductase activity"/>
    <property type="evidence" value="ECO:0007669"/>
    <property type="project" value="TreeGrafter"/>
</dbReference>
<keyword evidence="2" id="KW-0813">Transport</keyword>
<dbReference type="PANTHER" id="PTHR32361:SF9">
    <property type="entry name" value="FERRIC REDUCTASE TRANSMEMBRANE COMPONENT 3-RELATED"/>
    <property type="match status" value="1"/>
</dbReference>
<dbReference type="STRING" id="97359.A0A550BU79"/>
<evidence type="ECO:0000256" key="7">
    <source>
        <dbReference type="SAM" id="Phobius"/>
    </source>
</evidence>
<dbReference type="GO" id="GO:0006826">
    <property type="term" value="P:iron ion transport"/>
    <property type="evidence" value="ECO:0007669"/>
    <property type="project" value="TreeGrafter"/>
</dbReference>
<dbReference type="GO" id="GO:0006879">
    <property type="term" value="P:intracellular iron ion homeostasis"/>
    <property type="evidence" value="ECO:0007669"/>
    <property type="project" value="TreeGrafter"/>
</dbReference>
<name>A0A550BU79_9AGAR</name>
<sequence length="252" mass="28308">MRIAPEIVWHLNIVLLCLLGLLALTRLPRVAARLTVPSEWLTGHLIWYKAGAAREQEKQELGEKQSATTLSQSQTLSSLRAEEGAEHAAPHVPAYPRVLRPLLAPLHWRWNKATRSASSFSASFGYEKLNFLHRHLGRFIVLAVNCHVVGFRASTPLTANAAHADNATIQSSSSSGGRLLRGHRGARIRMGLVATVCMDFLFIFSTSYVRNNYYNLFFWSHTICLIILIPAIYMHKAPLVNYVIAHRVHLRL</sequence>
<comment type="subcellular location">
    <subcellularLocation>
        <location evidence="1">Membrane</location>
        <topology evidence="1">Multi-pass membrane protein</topology>
    </subcellularLocation>
</comment>
<dbReference type="OrthoDB" id="17725at2759"/>
<organism evidence="9 10">
    <name type="scientific">Schizophyllum amplum</name>
    <dbReference type="NCBI Taxonomy" id="97359"/>
    <lineage>
        <taxon>Eukaryota</taxon>
        <taxon>Fungi</taxon>
        <taxon>Dikarya</taxon>
        <taxon>Basidiomycota</taxon>
        <taxon>Agaricomycotina</taxon>
        <taxon>Agaricomycetes</taxon>
        <taxon>Agaricomycetidae</taxon>
        <taxon>Agaricales</taxon>
        <taxon>Schizophyllaceae</taxon>
        <taxon>Schizophyllum</taxon>
    </lineage>
</organism>
<dbReference type="GO" id="GO:0015677">
    <property type="term" value="P:copper ion import"/>
    <property type="evidence" value="ECO:0007669"/>
    <property type="project" value="TreeGrafter"/>
</dbReference>
<dbReference type="GO" id="GO:0005886">
    <property type="term" value="C:plasma membrane"/>
    <property type="evidence" value="ECO:0007669"/>
    <property type="project" value="TreeGrafter"/>
</dbReference>
<dbReference type="AlphaFoldDB" id="A0A550BU79"/>
<evidence type="ECO:0000256" key="5">
    <source>
        <dbReference type="ARBA" id="ARBA00023065"/>
    </source>
</evidence>
<evidence type="ECO:0000256" key="6">
    <source>
        <dbReference type="ARBA" id="ARBA00023136"/>
    </source>
</evidence>
<feature type="transmembrane region" description="Helical" evidence="7">
    <location>
        <begin position="188"/>
        <end position="210"/>
    </location>
</feature>
<reference evidence="9 10" key="1">
    <citation type="journal article" date="2019" name="New Phytol.">
        <title>Comparative genomics reveals unique wood-decay strategies and fruiting body development in the Schizophyllaceae.</title>
        <authorList>
            <person name="Almasi E."/>
            <person name="Sahu N."/>
            <person name="Krizsan K."/>
            <person name="Balint B."/>
            <person name="Kovacs G.M."/>
            <person name="Kiss B."/>
            <person name="Cseklye J."/>
            <person name="Drula E."/>
            <person name="Henrissat B."/>
            <person name="Nagy I."/>
            <person name="Chovatia M."/>
            <person name="Adam C."/>
            <person name="LaButti K."/>
            <person name="Lipzen A."/>
            <person name="Riley R."/>
            <person name="Grigoriev I.V."/>
            <person name="Nagy L.G."/>
        </authorList>
    </citation>
    <scope>NUCLEOTIDE SEQUENCE [LARGE SCALE GENOMIC DNA]</scope>
    <source>
        <strain evidence="9 10">NL-1724</strain>
    </source>
</reference>
<feature type="transmembrane region" description="Helical" evidence="7">
    <location>
        <begin position="6"/>
        <end position="24"/>
    </location>
</feature>
<dbReference type="Pfam" id="PF01794">
    <property type="entry name" value="Ferric_reduct"/>
    <property type="match status" value="1"/>
</dbReference>
<dbReference type="PANTHER" id="PTHR32361">
    <property type="entry name" value="FERRIC/CUPRIC REDUCTASE TRANSMEMBRANE COMPONENT"/>
    <property type="match status" value="1"/>
</dbReference>
<keyword evidence="10" id="KW-1185">Reference proteome</keyword>
<dbReference type="InterPro" id="IPR013130">
    <property type="entry name" value="Fe3_Rdtase_TM_dom"/>
</dbReference>